<reference evidence="2" key="1">
    <citation type="submission" date="2018-02" db="EMBL/GenBank/DDBJ databases">
        <authorList>
            <person name="Moore K."/>
            <person name="Momper L."/>
        </authorList>
    </citation>
    <scope>NUCLEOTIDE SEQUENCE [LARGE SCALE GENOMIC DNA]</scope>
    <source>
        <strain evidence="2">ULC18</strain>
    </source>
</reference>
<dbReference type="OrthoDB" id="573320at2"/>
<gene>
    <name evidence="1" type="ORF">C7B82_21325</name>
</gene>
<organism evidence="1 2">
    <name type="scientific">Stenomitos frigidus ULC18</name>
    <dbReference type="NCBI Taxonomy" id="2107698"/>
    <lineage>
        <taxon>Bacteria</taxon>
        <taxon>Bacillati</taxon>
        <taxon>Cyanobacteriota</taxon>
        <taxon>Cyanophyceae</taxon>
        <taxon>Leptolyngbyales</taxon>
        <taxon>Leptolyngbyaceae</taxon>
        <taxon>Stenomitos</taxon>
    </lineage>
</organism>
<accession>A0A2T1DZX7</accession>
<evidence type="ECO:0000313" key="2">
    <source>
        <dbReference type="Proteomes" id="UP000239576"/>
    </source>
</evidence>
<dbReference type="RefSeq" id="WP_106258415.1">
    <property type="nucleotide sequence ID" value="NZ_CAWNSW010000166.1"/>
</dbReference>
<dbReference type="EMBL" id="PVWK01000117">
    <property type="protein sequence ID" value="PSB26042.1"/>
    <property type="molecule type" value="Genomic_DNA"/>
</dbReference>
<keyword evidence="2" id="KW-1185">Reference proteome</keyword>
<evidence type="ECO:0000313" key="1">
    <source>
        <dbReference type="EMBL" id="PSB26042.1"/>
    </source>
</evidence>
<sequence>MKAYEFPAHITTDGKLELPDSVLPRSLNNQTVRVIVLIDETDAVAEQQQWQALTATQFLTGYSPVDAIYDEL</sequence>
<protein>
    <submittedName>
        <fullName evidence="1">Uncharacterized protein</fullName>
    </submittedName>
</protein>
<name>A0A2T1DZX7_9CYAN</name>
<dbReference type="AlphaFoldDB" id="A0A2T1DZX7"/>
<dbReference type="Proteomes" id="UP000239576">
    <property type="component" value="Unassembled WGS sequence"/>
</dbReference>
<proteinExistence type="predicted"/>
<comment type="caution">
    <text evidence="1">The sequence shown here is derived from an EMBL/GenBank/DDBJ whole genome shotgun (WGS) entry which is preliminary data.</text>
</comment>
<reference evidence="1 2" key="2">
    <citation type="submission" date="2018-03" db="EMBL/GenBank/DDBJ databases">
        <title>The ancient ancestry and fast evolution of plastids.</title>
        <authorList>
            <person name="Moore K.R."/>
            <person name="Magnabosco C."/>
            <person name="Momper L."/>
            <person name="Gold D.A."/>
            <person name="Bosak T."/>
            <person name="Fournier G.P."/>
        </authorList>
    </citation>
    <scope>NUCLEOTIDE SEQUENCE [LARGE SCALE GENOMIC DNA]</scope>
    <source>
        <strain evidence="1 2">ULC18</strain>
    </source>
</reference>